<dbReference type="InterPro" id="IPR037272">
    <property type="entry name" value="SNS_sf"/>
</dbReference>
<dbReference type="EMBL" id="NXLX01000004">
    <property type="protein sequence ID" value="RDU74138.1"/>
    <property type="molecule type" value="Genomic_DNA"/>
</dbReference>
<feature type="transmembrane region" description="Helical" evidence="7">
    <location>
        <begin position="7"/>
        <end position="24"/>
    </location>
</feature>
<dbReference type="Pfam" id="PF00209">
    <property type="entry name" value="SNF"/>
    <property type="match status" value="2"/>
</dbReference>
<feature type="transmembrane region" description="Helical" evidence="7">
    <location>
        <begin position="211"/>
        <end position="234"/>
    </location>
</feature>
<comment type="subcellular location">
    <subcellularLocation>
        <location evidence="1">Membrane</location>
        <topology evidence="1">Multi-pass membrane protein</topology>
    </subcellularLocation>
</comment>
<dbReference type="CDD" id="cd10336">
    <property type="entry name" value="SLC6sbd_Tyt1-Like"/>
    <property type="match status" value="1"/>
</dbReference>
<dbReference type="Proteomes" id="UP000256695">
    <property type="component" value="Unassembled WGS sequence"/>
</dbReference>
<evidence type="ECO:0000256" key="4">
    <source>
        <dbReference type="ARBA" id="ARBA00022989"/>
    </source>
</evidence>
<feature type="transmembrane region" description="Helical" evidence="7">
    <location>
        <begin position="168"/>
        <end position="191"/>
    </location>
</feature>
<evidence type="ECO:0000256" key="7">
    <source>
        <dbReference type="SAM" id="Phobius"/>
    </source>
</evidence>
<keyword evidence="2 6" id="KW-0813">Transport</keyword>
<feature type="transmembrane region" description="Helical" evidence="7">
    <location>
        <begin position="377"/>
        <end position="398"/>
    </location>
</feature>
<feature type="transmembrane region" description="Helical" evidence="7">
    <location>
        <begin position="418"/>
        <end position="440"/>
    </location>
</feature>
<organism evidence="8 9">
    <name type="scientific">Helicobacter anseris</name>
    <dbReference type="NCBI Taxonomy" id="375926"/>
    <lineage>
        <taxon>Bacteria</taxon>
        <taxon>Pseudomonadati</taxon>
        <taxon>Campylobacterota</taxon>
        <taxon>Epsilonproteobacteria</taxon>
        <taxon>Campylobacterales</taxon>
        <taxon>Helicobacteraceae</taxon>
        <taxon>Helicobacter</taxon>
    </lineage>
</organism>
<dbReference type="OrthoDB" id="9762833at2"/>
<feature type="transmembrane region" description="Helical" evidence="7">
    <location>
        <begin position="340"/>
        <end position="357"/>
    </location>
</feature>
<dbReference type="GO" id="GO:0016020">
    <property type="term" value="C:membrane"/>
    <property type="evidence" value="ECO:0007669"/>
    <property type="project" value="UniProtKB-SubCell"/>
</dbReference>
<dbReference type="InterPro" id="IPR000175">
    <property type="entry name" value="Na/ntran_symport"/>
</dbReference>
<dbReference type="PANTHER" id="PTHR42948">
    <property type="entry name" value="TRANSPORTER"/>
    <property type="match status" value="1"/>
</dbReference>
<feature type="transmembrane region" description="Helical" evidence="7">
    <location>
        <begin position="299"/>
        <end position="320"/>
    </location>
</feature>
<evidence type="ECO:0000256" key="6">
    <source>
        <dbReference type="RuleBase" id="RU003732"/>
    </source>
</evidence>
<keyword evidence="4 7" id="KW-1133">Transmembrane helix</keyword>
<comment type="caution">
    <text evidence="8">The sequence shown here is derived from an EMBL/GenBank/DDBJ whole genome shotgun (WGS) entry which is preliminary data.</text>
</comment>
<evidence type="ECO:0000256" key="1">
    <source>
        <dbReference type="ARBA" id="ARBA00004141"/>
    </source>
</evidence>
<dbReference type="GO" id="GO:0015293">
    <property type="term" value="F:symporter activity"/>
    <property type="evidence" value="ECO:0007669"/>
    <property type="project" value="UniProtKB-KW"/>
</dbReference>
<evidence type="ECO:0000313" key="8">
    <source>
        <dbReference type="EMBL" id="RDU74138.1"/>
    </source>
</evidence>
<name>A0A3D8J9M4_9HELI</name>
<dbReference type="PANTHER" id="PTHR42948:SF1">
    <property type="entry name" value="TRANSPORTER"/>
    <property type="match status" value="1"/>
</dbReference>
<feature type="transmembrane region" description="Helical" evidence="7">
    <location>
        <begin position="246"/>
        <end position="269"/>
    </location>
</feature>
<sequence length="443" mass="49048">MNNFSKLGFIMATLGSSIGLGHIWRFPYMAGSSGGGAFVLLYLAIIFIIGISLLVAEMIIGNKGRANAQDSFNALDTTKAKKWKWGGIFLIGGPIILTYYCVVLGWVIYYLVMLSFNLPSDVKTSQDIFVNLLNEGVMAQIICFFAIVFITGYFVARGVKAGIEVLNFILMPLLFIIFIGLLIYSMTLPSFSQGVHFMFDFDFSKITSKVLIDALGQVFYSLSIGICIIITYAATTEEKQNLFSSAMWVVIPGILISLIAGVMIFTFVFEHNAEPASGPGLIFITLPLIFKEMGLTGNIICLLFMIGLAFAGISSTVSLLEPSVKWLEEKTKLNRFSATWFLSFLIFVVGVALIFSLNPNNKLEIMGKNLFDCADWLSANILLTLGGLTSCIFVGWVIGKEKLRSFTQHYFNNAAFELWLFSLRYLAPATILTILIYNLFIKG</sequence>
<feature type="transmembrane region" description="Helical" evidence="7">
    <location>
        <begin position="88"/>
        <end position="112"/>
    </location>
</feature>
<dbReference type="PROSITE" id="PS00610">
    <property type="entry name" value="NA_NEUROTRAN_SYMP_1"/>
    <property type="match status" value="1"/>
</dbReference>
<evidence type="ECO:0000256" key="3">
    <source>
        <dbReference type="ARBA" id="ARBA00022692"/>
    </source>
</evidence>
<dbReference type="InterPro" id="IPR047218">
    <property type="entry name" value="YocR/YhdH-like"/>
</dbReference>
<keyword evidence="6" id="KW-0769">Symport</keyword>
<evidence type="ECO:0000256" key="2">
    <source>
        <dbReference type="ARBA" id="ARBA00022448"/>
    </source>
</evidence>
<keyword evidence="9" id="KW-1185">Reference proteome</keyword>
<dbReference type="AlphaFoldDB" id="A0A3D8J9M4"/>
<keyword evidence="5 7" id="KW-0472">Membrane</keyword>
<evidence type="ECO:0000256" key="5">
    <source>
        <dbReference type="ARBA" id="ARBA00023136"/>
    </source>
</evidence>
<dbReference type="SUPFAM" id="SSF161070">
    <property type="entry name" value="SNF-like"/>
    <property type="match status" value="1"/>
</dbReference>
<feature type="transmembrane region" description="Helical" evidence="7">
    <location>
        <begin position="275"/>
        <end position="290"/>
    </location>
</feature>
<dbReference type="PRINTS" id="PR00176">
    <property type="entry name" value="NANEUSMPORT"/>
</dbReference>
<dbReference type="PROSITE" id="PS50267">
    <property type="entry name" value="NA_NEUROTRAN_SYMP_3"/>
    <property type="match status" value="1"/>
</dbReference>
<proteinExistence type="inferred from homology"/>
<accession>A0A3D8J9M4</accession>
<keyword evidence="3 6" id="KW-0812">Transmembrane</keyword>
<protein>
    <recommendedName>
        <fullName evidence="6">Transporter</fullName>
    </recommendedName>
</protein>
<feature type="transmembrane region" description="Helical" evidence="7">
    <location>
        <begin position="137"/>
        <end position="156"/>
    </location>
</feature>
<comment type="similarity">
    <text evidence="6">Belongs to the sodium:neurotransmitter symporter (SNF) (TC 2.A.22) family.</text>
</comment>
<reference evidence="8 9" key="1">
    <citation type="submission" date="2018-04" db="EMBL/GenBank/DDBJ databases">
        <title>Novel Campyloabacter and Helicobacter Species and Strains.</title>
        <authorList>
            <person name="Mannion A.J."/>
            <person name="Shen Z."/>
            <person name="Fox J.G."/>
        </authorList>
    </citation>
    <scope>NUCLEOTIDE SEQUENCE [LARGE SCALE GENOMIC DNA]</scope>
    <source>
        <strain evidence="8 9">MIT 04-9362</strain>
    </source>
</reference>
<feature type="transmembrane region" description="Helical" evidence="7">
    <location>
        <begin position="36"/>
        <end position="56"/>
    </location>
</feature>
<dbReference type="NCBIfam" id="NF037979">
    <property type="entry name" value="Na_transp"/>
    <property type="match status" value="1"/>
</dbReference>
<dbReference type="RefSeq" id="WP_115578647.1">
    <property type="nucleotide sequence ID" value="NZ_NXLX01000004.1"/>
</dbReference>
<gene>
    <name evidence="8" type="ORF">CQA57_02400</name>
</gene>
<evidence type="ECO:0000313" key="9">
    <source>
        <dbReference type="Proteomes" id="UP000256695"/>
    </source>
</evidence>